<proteinExistence type="predicted"/>
<evidence type="ECO:0000313" key="3">
    <source>
        <dbReference type="Proteomes" id="UP000772434"/>
    </source>
</evidence>
<evidence type="ECO:0000259" key="1">
    <source>
        <dbReference type="Pfam" id="PF16787"/>
    </source>
</evidence>
<dbReference type="OrthoDB" id="3060551at2759"/>
<protein>
    <recommendedName>
        <fullName evidence="1">Ndc10 domain-containing protein</fullName>
    </recommendedName>
</protein>
<feature type="domain" description="Ndc10" evidence="1">
    <location>
        <begin position="19"/>
        <end position="174"/>
    </location>
</feature>
<name>A0A9P5U0F3_9AGAR</name>
<comment type="caution">
    <text evidence="2">The sequence shown here is derived from an EMBL/GenBank/DDBJ whole genome shotgun (WGS) entry which is preliminary data.</text>
</comment>
<dbReference type="InterPro" id="IPR038279">
    <property type="entry name" value="Ndc10_dom2_sf"/>
</dbReference>
<organism evidence="2 3">
    <name type="scientific">Rhodocollybia butyracea</name>
    <dbReference type="NCBI Taxonomy" id="206335"/>
    <lineage>
        <taxon>Eukaryota</taxon>
        <taxon>Fungi</taxon>
        <taxon>Dikarya</taxon>
        <taxon>Basidiomycota</taxon>
        <taxon>Agaricomycotina</taxon>
        <taxon>Agaricomycetes</taxon>
        <taxon>Agaricomycetidae</taxon>
        <taxon>Agaricales</taxon>
        <taxon>Marasmiineae</taxon>
        <taxon>Omphalotaceae</taxon>
        <taxon>Rhodocollybia</taxon>
    </lineage>
</organism>
<sequence length="191" mass="21292">MFPRALPVPELGADATVEALVFLVDKSKTNTNGRLDKHGALRHRDVLLCCLGSLAQHFWVQFHVLHKLHPDFAPDHSDLEYGEFGYCSWYMNYLFPGSEGDDVQMSYKNHHAQVTKMHKDKDISISKATHGGRSYAAYTSRQHGASKESVKAIGWSAGDSFSACYDQALPLDALMGAAMFNTRNFASYFIA</sequence>
<gene>
    <name evidence="2" type="ORF">BDP27DRAFT_1430087</name>
</gene>
<reference evidence="2" key="1">
    <citation type="submission" date="2020-11" db="EMBL/GenBank/DDBJ databases">
        <authorList>
            <consortium name="DOE Joint Genome Institute"/>
            <person name="Ahrendt S."/>
            <person name="Riley R."/>
            <person name="Andreopoulos W."/>
            <person name="Labutti K."/>
            <person name="Pangilinan J."/>
            <person name="Ruiz-Duenas F.J."/>
            <person name="Barrasa J.M."/>
            <person name="Sanchez-Garcia M."/>
            <person name="Camarero S."/>
            <person name="Miyauchi S."/>
            <person name="Serrano A."/>
            <person name="Linde D."/>
            <person name="Babiker R."/>
            <person name="Drula E."/>
            <person name="Ayuso-Fernandez I."/>
            <person name="Pacheco R."/>
            <person name="Padilla G."/>
            <person name="Ferreira P."/>
            <person name="Barriuso J."/>
            <person name="Kellner H."/>
            <person name="Castanera R."/>
            <person name="Alfaro M."/>
            <person name="Ramirez L."/>
            <person name="Pisabarro A.G."/>
            <person name="Kuo A."/>
            <person name="Tritt A."/>
            <person name="Lipzen A."/>
            <person name="He G."/>
            <person name="Yan M."/>
            <person name="Ng V."/>
            <person name="Cullen D."/>
            <person name="Martin F."/>
            <person name="Rosso M.-N."/>
            <person name="Henrissat B."/>
            <person name="Hibbett D."/>
            <person name="Martinez A.T."/>
            <person name="Grigoriev I.V."/>
        </authorList>
    </citation>
    <scope>NUCLEOTIDE SEQUENCE</scope>
    <source>
        <strain evidence="2">AH 40177</strain>
    </source>
</reference>
<dbReference type="Gene3D" id="1.10.443.20">
    <property type="entry name" value="Centromere DNA-binding protein complex CBF3 subunit, domain 2"/>
    <property type="match status" value="1"/>
</dbReference>
<keyword evidence="3" id="KW-1185">Reference proteome</keyword>
<dbReference type="Pfam" id="PF16787">
    <property type="entry name" value="NDC10_II"/>
    <property type="match status" value="1"/>
</dbReference>
<dbReference type="AlphaFoldDB" id="A0A9P5U0F3"/>
<evidence type="ECO:0000313" key="2">
    <source>
        <dbReference type="EMBL" id="KAF9060468.1"/>
    </source>
</evidence>
<accession>A0A9P5U0F3</accession>
<dbReference type="Proteomes" id="UP000772434">
    <property type="component" value="Unassembled WGS sequence"/>
</dbReference>
<dbReference type="EMBL" id="JADNRY010000243">
    <property type="protein sequence ID" value="KAF9060468.1"/>
    <property type="molecule type" value="Genomic_DNA"/>
</dbReference>
<dbReference type="GO" id="GO:0003677">
    <property type="term" value="F:DNA binding"/>
    <property type="evidence" value="ECO:0007669"/>
    <property type="project" value="InterPro"/>
</dbReference>
<dbReference type="InterPro" id="IPR031872">
    <property type="entry name" value="NDC10_II"/>
</dbReference>